<dbReference type="EC" id="2.7.2.4" evidence="15"/>
<keyword evidence="10 14" id="KW-0067">ATP-binding</keyword>
<protein>
    <recommendedName>
        <fullName evidence="15">Aspartokinase</fullName>
        <ecNumber evidence="15">2.7.2.4</ecNumber>
    </recommendedName>
</protein>
<dbReference type="PANTHER" id="PTHR21499">
    <property type="entry name" value="ASPARTATE KINASE"/>
    <property type="match status" value="1"/>
</dbReference>
<dbReference type="InterPro" id="IPR001048">
    <property type="entry name" value="Asp/Glu/Uridylate_kinase"/>
</dbReference>
<dbReference type="GO" id="GO:0004072">
    <property type="term" value="F:aspartate kinase activity"/>
    <property type="evidence" value="ECO:0007669"/>
    <property type="project" value="UniProtKB-EC"/>
</dbReference>
<evidence type="ECO:0000256" key="13">
    <source>
        <dbReference type="ARBA" id="ARBA00047872"/>
    </source>
</evidence>
<dbReference type="PROSITE" id="PS00324">
    <property type="entry name" value="ASPARTOKINASE"/>
    <property type="match status" value="1"/>
</dbReference>
<dbReference type="InterPro" id="IPR001341">
    <property type="entry name" value="Asp_kinase"/>
</dbReference>
<feature type="binding site" evidence="14">
    <location>
        <begin position="178"/>
        <end position="179"/>
    </location>
    <ligand>
        <name>ATP</name>
        <dbReference type="ChEBI" id="CHEBI:30616"/>
    </ligand>
</feature>
<dbReference type="Gene3D" id="3.40.1160.10">
    <property type="entry name" value="Acetylglutamate kinase-like"/>
    <property type="match status" value="1"/>
</dbReference>
<name>A0A0M0FZZ7_9BACI</name>
<dbReference type="GO" id="GO:0005829">
    <property type="term" value="C:cytosol"/>
    <property type="evidence" value="ECO:0007669"/>
    <property type="project" value="TreeGrafter"/>
</dbReference>
<evidence type="ECO:0000256" key="12">
    <source>
        <dbReference type="ARBA" id="ARBA00023154"/>
    </source>
</evidence>
<evidence type="ECO:0000256" key="2">
    <source>
        <dbReference type="ARBA" id="ARBA00004766"/>
    </source>
</evidence>
<feature type="binding site" evidence="14">
    <location>
        <position position="79"/>
    </location>
    <ligand>
        <name>substrate</name>
    </ligand>
</feature>
<evidence type="ECO:0000256" key="9">
    <source>
        <dbReference type="ARBA" id="ARBA00022777"/>
    </source>
</evidence>
<evidence type="ECO:0000256" key="16">
    <source>
        <dbReference type="RuleBase" id="RU004249"/>
    </source>
</evidence>
<dbReference type="Proteomes" id="UP000037405">
    <property type="component" value="Unassembled WGS sequence"/>
</dbReference>
<comment type="caution">
    <text evidence="18">The sequence shown here is derived from an EMBL/GenBank/DDBJ whole genome shotgun (WGS) entry which is preliminary data.</text>
</comment>
<dbReference type="UniPathway" id="UPA00034">
    <property type="reaction ID" value="UER00015"/>
</dbReference>
<keyword evidence="8 14" id="KW-0547">Nucleotide-binding</keyword>
<dbReference type="UniPathway" id="UPA00051">
    <property type="reaction ID" value="UER00462"/>
</dbReference>
<dbReference type="SUPFAM" id="SSF53633">
    <property type="entry name" value="Carbamate kinase-like"/>
    <property type="match status" value="1"/>
</dbReference>
<proteinExistence type="inferred from homology"/>
<comment type="pathway">
    <text evidence="2 16">Amino-acid biosynthesis; L-lysine biosynthesis via DAP pathway; (S)-tetrahydrodipicolinate from L-aspartate: step 1/4.</text>
</comment>
<dbReference type="NCBIfam" id="TIGR00657">
    <property type="entry name" value="asp_kinases"/>
    <property type="match status" value="1"/>
</dbReference>
<dbReference type="CDD" id="cd04246">
    <property type="entry name" value="AAK_AK-DapG-like"/>
    <property type="match status" value="1"/>
</dbReference>
<evidence type="ECO:0000256" key="5">
    <source>
        <dbReference type="ARBA" id="ARBA00010122"/>
    </source>
</evidence>
<evidence type="ECO:0000256" key="11">
    <source>
        <dbReference type="ARBA" id="ARBA00022915"/>
    </source>
</evidence>
<evidence type="ECO:0000259" key="17">
    <source>
        <dbReference type="Pfam" id="PF00696"/>
    </source>
</evidence>
<sequence length="409" mass="44399">MERRVKSVIVQKYGGTSVEAVSNIKGIARKVALEKAGGLDLVIVVSAMGDTTDELMKLADHITTRHHKRDLDMLLSTGEQVTVALLCMALREEGVTATGLTGWQAGISTTTDHGGASILSIDPERIQRELKMGNVVVVAGFQGITGKGDISTLGRGGSDTTAAALATRLGAERCEIYTDVEGVYTSDPRYVKKAVRISSLTYEEMILMARRGAGVLHPKAIEHAMTHNVPLVVRSSMSRVGGTWIHGAPGREVSHPVYGIVFDKGRFCYTLSGVPNRMEMKVIISSHLNSLDIEYDTLMEDREDTLSFLVAEADQELADPIFDSVGAIVRRERKATVTVVVRDENTYHVTLDTVRKILQEKGQAFHIIEDCTNHVTAVVEESHAIALTSLLHSAFGLDEVQTSEAAGVF</sequence>
<dbReference type="GO" id="GO:0019877">
    <property type="term" value="P:diaminopimelate biosynthetic process"/>
    <property type="evidence" value="ECO:0007669"/>
    <property type="project" value="UniProtKB-KW"/>
</dbReference>
<evidence type="ECO:0000313" key="19">
    <source>
        <dbReference type="Proteomes" id="UP000037405"/>
    </source>
</evidence>
<keyword evidence="19" id="KW-1185">Reference proteome</keyword>
<dbReference type="GO" id="GO:0009089">
    <property type="term" value="P:lysine biosynthetic process via diaminopimelate"/>
    <property type="evidence" value="ECO:0007669"/>
    <property type="project" value="UniProtKB-UniPathway"/>
</dbReference>
<feature type="binding site" evidence="14">
    <location>
        <begin position="12"/>
        <end position="15"/>
    </location>
    <ligand>
        <name>ATP</name>
        <dbReference type="ChEBI" id="CHEBI:30616"/>
    </ligand>
</feature>
<dbReference type="AlphaFoldDB" id="A0A0M0FZZ7"/>
<feature type="binding site" evidence="14">
    <location>
        <position position="189"/>
    </location>
    <ligand>
        <name>ATP</name>
        <dbReference type="ChEBI" id="CHEBI:30616"/>
    </ligand>
</feature>
<feature type="binding site" evidence="14">
    <location>
        <position position="184"/>
    </location>
    <ligand>
        <name>ATP</name>
        <dbReference type="ChEBI" id="CHEBI:30616"/>
    </ligand>
</feature>
<evidence type="ECO:0000256" key="15">
    <source>
        <dbReference type="RuleBase" id="RU003448"/>
    </source>
</evidence>
<evidence type="ECO:0000256" key="6">
    <source>
        <dbReference type="ARBA" id="ARBA00022605"/>
    </source>
</evidence>
<dbReference type="Pfam" id="PF00696">
    <property type="entry name" value="AA_kinase"/>
    <property type="match status" value="1"/>
</dbReference>
<reference evidence="19" key="1">
    <citation type="submission" date="2015-07" db="EMBL/GenBank/DDBJ databases">
        <title>Fjat-14235 jcm11544.</title>
        <authorList>
            <person name="Liu B."/>
            <person name="Wang J."/>
            <person name="Zhu Y."/>
            <person name="Liu G."/>
            <person name="Chen Q."/>
            <person name="Chen Z."/>
            <person name="Lan J."/>
            <person name="Che J."/>
            <person name="Ge C."/>
            <person name="Shi H."/>
            <person name="Pan Z."/>
            <person name="Liu X."/>
        </authorList>
    </citation>
    <scope>NUCLEOTIDE SEQUENCE [LARGE SCALE GENOMIC DNA]</scope>
    <source>
        <strain evidence="19">JCM 11544</strain>
    </source>
</reference>
<dbReference type="PATRIC" id="fig|189381.12.peg.3548"/>
<dbReference type="STRING" id="189381.GCA_900166615_00203"/>
<comment type="pathway">
    <text evidence="4 16">Amino-acid biosynthesis; L-threonine biosynthesis; L-threonine from L-aspartate: step 1/5.</text>
</comment>
<comment type="function">
    <text evidence="1">Catalyzes the phosphorylation of the beta-carboxyl group of aspartic acid with ATP to yield 4-phospho-L-aspartate, which is involved in the branched biosynthetic pathway leading to the biosynthesis of amino acids threonine, isoleucine and methionine.</text>
</comment>
<comment type="pathway">
    <text evidence="3 16">Amino-acid biosynthesis; L-methionine biosynthesis via de novo pathway; L-homoserine from L-aspartate: step 1/3.</text>
</comment>
<comment type="catalytic activity">
    <reaction evidence="13 15">
        <text>L-aspartate + ATP = 4-phospho-L-aspartate + ADP</text>
        <dbReference type="Rhea" id="RHEA:23776"/>
        <dbReference type="ChEBI" id="CHEBI:29991"/>
        <dbReference type="ChEBI" id="CHEBI:30616"/>
        <dbReference type="ChEBI" id="CHEBI:57535"/>
        <dbReference type="ChEBI" id="CHEBI:456216"/>
        <dbReference type="EC" id="2.7.2.4"/>
    </reaction>
</comment>
<evidence type="ECO:0000256" key="7">
    <source>
        <dbReference type="ARBA" id="ARBA00022679"/>
    </source>
</evidence>
<evidence type="ECO:0000256" key="3">
    <source>
        <dbReference type="ARBA" id="ARBA00004986"/>
    </source>
</evidence>
<organism evidence="18 19">
    <name type="scientific">Rossellomorea marisflavi</name>
    <dbReference type="NCBI Taxonomy" id="189381"/>
    <lineage>
        <taxon>Bacteria</taxon>
        <taxon>Bacillati</taxon>
        <taxon>Bacillota</taxon>
        <taxon>Bacilli</taxon>
        <taxon>Bacillales</taxon>
        <taxon>Bacillaceae</taxon>
        <taxon>Rossellomorea</taxon>
    </lineage>
</organism>
<dbReference type="PANTHER" id="PTHR21499:SF3">
    <property type="entry name" value="ASPARTOKINASE"/>
    <property type="match status" value="1"/>
</dbReference>
<dbReference type="InterPro" id="IPR005260">
    <property type="entry name" value="Asp_kin_monofn"/>
</dbReference>
<keyword evidence="12" id="KW-0457">Lysine biosynthesis</keyword>
<keyword evidence="9 15" id="KW-0418">Kinase</keyword>
<evidence type="ECO:0000256" key="14">
    <source>
        <dbReference type="PIRSR" id="PIRSR000726-1"/>
    </source>
</evidence>
<comment type="similarity">
    <text evidence="5 15">Belongs to the aspartokinase family.</text>
</comment>
<dbReference type="EMBL" id="LGUE01000008">
    <property type="protein sequence ID" value="KON83129.1"/>
    <property type="molecule type" value="Genomic_DNA"/>
</dbReference>
<feature type="domain" description="Aspartate/glutamate/uridylate kinase" evidence="17">
    <location>
        <begin position="8"/>
        <end position="235"/>
    </location>
</feature>
<dbReference type="GO" id="GO:0009090">
    <property type="term" value="P:homoserine biosynthetic process"/>
    <property type="evidence" value="ECO:0007669"/>
    <property type="project" value="TreeGrafter"/>
</dbReference>
<evidence type="ECO:0000256" key="10">
    <source>
        <dbReference type="ARBA" id="ARBA00022840"/>
    </source>
</evidence>
<evidence type="ECO:0000313" key="18">
    <source>
        <dbReference type="EMBL" id="KON83129.1"/>
    </source>
</evidence>
<dbReference type="FunFam" id="3.40.1160.10:FF:000002">
    <property type="entry name" value="Aspartokinase"/>
    <property type="match status" value="1"/>
</dbReference>
<dbReference type="UniPathway" id="UPA00050">
    <property type="reaction ID" value="UER00461"/>
</dbReference>
<dbReference type="GO" id="GO:0005524">
    <property type="term" value="F:ATP binding"/>
    <property type="evidence" value="ECO:0007669"/>
    <property type="project" value="UniProtKB-KW"/>
</dbReference>
<dbReference type="GO" id="GO:0009088">
    <property type="term" value="P:threonine biosynthetic process"/>
    <property type="evidence" value="ECO:0007669"/>
    <property type="project" value="UniProtKB-UniPathway"/>
</dbReference>
<keyword evidence="6 16" id="KW-0028">Amino-acid biosynthesis</keyword>
<evidence type="ECO:0000256" key="4">
    <source>
        <dbReference type="ARBA" id="ARBA00005139"/>
    </source>
</evidence>
<feature type="binding site" evidence="14">
    <location>
        <position position="52"/>
    </location>
    <ligand>
        <name>substrate</name>
    </ligand>
</feature>
<evidence type="ECO:0000256" key="1">
    <source>
        <dbReference type="ARBA" id="ARBA00003121"/>
    </source>
</evidence>
<keyword evidence="7 15" id="KW-0808">Transferase</keyword>
<keyword evidence="11" id="KW-0220">Diaminopimelate biosynthesis</keyword>
<accession>A0A0M0FZZ7</accession>
<dbReference type="PIRSF" id="PIRSF000726">
    <property type="entry name" value="Asp_kin"/>
    <property type="match status" value="1"/>
</dbReference>
<evidence type="ECO:0000256" key="8">
    <source>
        <dbReference type="ARBA" id="ARBA00022741"/>
    </source>
</evidence>
<dbReference type="InterPro" id="IPR036393">
    <property type="entry name" value="AceGlu_kinase-like_sf"/>
</dbReference>
<dbReference type="InterPro" id="IPR018042">
    <property type="entry name" value="Aspartate_kinase_CS"/>
</dbReference>
<gene>
    <name evidence="18" type="ORF">AF331_20070</name>
</gene>